<proteinExistence type="predicted"/>
<feature type="compositionally biased region" description="Low complexity" evidence="1">
    <location>
        <begin position="103"/>
        <end position="120"/>
    </location>
</feature>
<dbReference type="InterPro" id="IPR037789">
    <property type="entry name" value="FIP_classI"/>
</dbReference>
<feature type="region of interest" description="Disordered" evidence="1">
    <location>
        <begin position="270"/>
        <end position="420"/>
    </location>
</feature>
<feature type="region of interest" description="Disordered" evidence="1">
    <location>
        <begin position="443"/>
        <end position="476"/>
    </location>
</feature>
<feature type="compositionally biased region" description="Basic and acidic residues" evidence="1">
    <location>
        <begin position="277"/>
        <end position="287"/>
    </location>
</feature>
<feature type="compositionally biased region" description="Low complexity" evidence="1">
    <location>
        <begin position="551"/>
        <end position="597"/>
    </location>
</feature>
<reference evidence="2 3" key="1">
    <citation type="submission" date="2019-09" db="EMBL/GenBank/DDBJ databases">
        <title>Bird 10,000 Genomes (B10K) Project - Family phase.</title>
        <authorList>
            <person name="Zhang G."/>
        </authorList>
    </citation>
    <scope>NUCLEOTIDE SEQUENCE [LARGE SCALE GENOMIC DNA]</scope>
    <source>
        <strain evidence="2">B10K-DU-012-38</strain>
        <tissue evidence="2">Muscle</tissue>
    </source>
</reference>
<feature type="compositionally biased region" description="Basic and acidic residues" evidence="1">
    <location>
        <begin position="813"/>
        <end position="827"/>
    </location>
</feature>
<feature type="non-terminal residue" evidence="2">
    <location>
        <position position="1"/>
    </location>
</feature>
<sequence>RWHKLHSKAGKKEKERGEILVSIQFTRNSLTASMFDLSMKDKPRSPFGKLKDKVTGKKKYDLESASAIIPSTTGALDMEDDFELGGKKSKIKGFFLKSKLRKSSLTQSSTSLGSDSTVSSASLSLAATVPEVPKSPSRHGSLSTERSVTELLASPKLTHKRAFSDDACQVGPRGSPPPEKEPASRSSLCINGSHVYGEAAAPGSPPASAPLPVPRRQDQPLGFTPLHPGPHELPWPPERAQQRDEPRFIPSPPSLALQEELKVSTKAVTLSNHLGRARLEESSRLEGKGSQAAEPARDRAPEDARKEDKKAKGGFFHHGGARSEAGGRGQGDRGTPVHASAAGDERSKSSGWFGSKEPRESPQKPSLEVSPQVETSSDAPSHSAPCSPAPCPAALPASMPSSNLPPAPGDRQAGCLAPTNPFLNSLQSNPFFEELLADQVLNSPSPTHFLSSFPPGPPPGELPPADSEPAVPLLPSEWDDTFDAFATSRLKPERKKENFFASVAAEGMAFIDDPDRASPTGSSAEPPCQKGSKGGEEESGSAGTNGWMTIATESAAEPSESAPGAAEARAAPTGPFGPFPGELEAQSSSRAAASAGAVGDGEEEEEEPGGAQQGKQEPWEDSEGPGAEMELPRSRGSSQPSVPAPPGLPTRGADAAEAGRGLPVSEGARAAAVDSAAGLETGASQLGTGDTAVGEHPSEMNETDVAEQFETCTSKFSLDGLDQSGAEESWSQPRLSPQGATDSAKWEMASKQELFPEELSISGLNPPSELDLGQPTSWTALEEQEAAGHPHPQPQRSERGQSLPQLELVCQDGEGRAGEQPEPRAPPEEAEQGRTPGSEGHWAESRIDFKKADFWKPDRAVERHTQGALALRNPFTLALSPISPSNPFVEKPPAPLPVQAVLPEKLEQGDFSFRSLQEEAPGHGLQPTNAPPLHVSQP</sequence>
<feature type="region of interest" description="Disordered" evidence="1">
    <location>
        <begin position="909"/>
        <end position="938"/>
    </location>
</feature>
<keyword evidence="3" id="KW-1185">Reference proteome</keyword>
<dbReference type="GO" id="GO:0005739">
    <property type="term" value="C:mitochondrion"/>
    <property type="evidence" value="ECO:0007669"/>
    <property type="project" value="TreeGrafter"/>
</dbReference>
<feature type="region of interest" description="Disordered" evidence="1">
    <location>
        <begin position="510"/>
        <end position="845"/>
    </location>
</feature>
<comment type="caution">
    <text evidence="2">The sequence shown here is derived from an EMBL/GenBank/DDBJ whole genome shotgun (WGS) entry which is preliminary data.</text>
</comment>
<feature type="region of interest" description="Disordered" evidence="1">
    <location>
        <begin position="127"/>
        <end position="256"/>
    </location>
</feature>
<organism evidence="2 3">
    <name type="scientific">Urocynchramus pylzowi</name>
    <dbReference type="NCBI Taxonomy" id="571890"/>
    <lineage>
        <taxon>Eukaryota</taxon>
        <taxon>Metazoa</taxon>
        <taxon>Chordata</taxon>
        <taxon>Craniata</taxon>
        <taxon>Vertebrata</taxon>
        <taxon>Euteleostomi</taxon>
        <taxon>Archelosauria</taxon>
        <taxon>Archosauria</taxon>
        <taxon>Dinosauria</taxon>
        <taxon>Saurischia</taxon>
        <taxon>Theropoda</taxon>
        <taxon>Coelurosauria</taxon>
        <taxon>Aves</taxon>
        <taxon>Neognathae</taxon>
        <taxon>Neoaves</taxon>
        <taxon>Telluraves</taxon>
        <taxon>Australaves</taxon>
        <taxon>Passeriformes</taxon>
        <taxon>Passeroidea</taxon>
        <taxon>Fringillidae</taxon>
        <taxon>Urocynchramus</taxon>
    </lineage>
</organism>
<gene>
    <name evidence="2" type="primary">Rab11fip5</name>
    <name evidence="2" type="ORF">UROPYL_R02947</name>
</gene>
<evidence type="ECO:0000313" key="2">
    <source>
        <dbReference type="EMBL" id="NWT98184.1"/>
    </source>
</evidence>
<feature type="region of interest" description="Disordered" evidence="1">
    <location>
        <begin position="101"/>
        <end position="120"/>
    </location>
</feature>
<dbReference type="GO" id="GO:0045055">
    <property type="term" value="P:regulated exocytosis"/>
    <property type="evidence" value="ECO:0007669"/>
    <property type="project" value="TreeGrafter"/>
</dbReference>
<dbReference type="PANTHER" id="PTHR15746">
    <property type="entry name" value="RAB11-RELATED"/>
    <property type="match status" value="1"/>
</dbReference>
<dbReference type="GO" id="GO:0005769">
    <property type="term" value="C:early endosome"/>
    <property type="evidence" value="ECO:0007669"/>
    <property type="project" value="TreeGrafter"/>
</dbReference>
<feature type="compositionally biased region" description="Low complexity" evidence="1">
    <location>
        <begin position="376"/>
        <end position="386"/>
    </location>
</feature>
<dbReference type="AlphaFoldDB" id="A0A7K5T3H8"/>
<protein>
    <submittedName>
        <fullName evidence="2">RFIP5 protein</fullName>
    </submittedName>
</protein>
<dbReference type="EMBL" id="VZRH01004409">
    <property type="protein sequence ID" value="NWT98184.1"/>
    <property type="molecule type" value="Genomic_DNA"/>
</dbReference>
<dbReference type="GO" id="GO:0055037">
    <property type="term" value="C:recycling endosome"/>
    <property type="evidence" value="ECO:0007669"/>
    <property type="project" value="TreeGrafter"/>
</dbReference>
<feature type="compositionally biased region" description="Pro residues" evidence="1">
    <location>
        <begin position="227"/>
        <end position="237"/>
    </location>
</feature>
<dbReference type="GO" id="GO:0030141">
    <property type="term" value="C:secretory granule"/>
    <property type="evidence" value="ECO:0007669"/>
    <property type="project" value="TreeGrafter"/>
</dbReference>
<evidence type="ECO:0000313" key="3">
    <source>
        <dbReference type="Proteomes" id="UP000524542"/>
    </source>
</evidence>
<feature type="compositionally biased region" description="Polar residues" evidence="1">
    <location>
        <begin position="729"/>
        <end position="741"/>
    </location>
</feature>
<feature type="non-terminal residue" evidence="2">
    <location>
        <position position="938"/>
    </location>
</feature>
<feature type="compositionally biased region" description="Basic and acidic residues" evidence="1">
    <location>
        <begin position="295"/>
        <end position="311"/>
    </location>
</feature>
<dbReference type="GO" id="GO:0031267">
    <property type="term" value="F:small GTPase binding"/>
    <property type="evidence" value="ECO:0007669"/>
    <property type="project" value="InterPro"/>
</dbReference>
<feature type="compositionally biased region" description="Low complexity" evidence="1">
    <location>
        <begin position="668"/>
        <end position="677"/>
    </location>
</feature>
<dbReference type="Proteomes" id="UP000524542">
    <property type="component" value="Unassembled WGS sequence"/>
</dbReference>
<dbReference type="PANTHER" id="PTHR15746:SF14">
    <property type="entry name" value="RAB11 FAMILY-INTERACTING PROTEIN 5"/>
    <property type="match status" value="1"/>
</dbReference>
<name>A0A7K5T3H8_9FRIN</name>
<feature type="compositionally biased region" description="Pro residues" evidence="1">
    <location>
        <begin position="203"/>
        <end position="213"/>
    </location>
</feature>
<evidence type="ECO:0000256" key="1">
    <source>
        <dbReference type="SAM" id="MobiDB-lite"/>
    </source>
</evidence>
<accession>A0A7K5T3H8</accession>
<dbReference type="GO" id="GO:0045335">
    <property type="term" value="C:phagocytic vesicle"/>
    <property type="evidence" value="ECO:0007669"/>
    <property type="project" value="TreeGrafter"/>
</dbReference>